<evidence type="ECO:0000256" key="4">
    <source>
        <dbReference type="ARBA" id="ARBA00048740"/>
    </source>
</evidence>
<keyword evidence="8" id="KW-0489">Methyltransferase</keyword>
<dbReference type="Gene3D" id="3.40.50.150">
    <property type="entry name" value="Vaccinia Virus protein VP39"/>
    <property type="match status" value="1"/>
</dbReference>
<dbReference type="FunCoup" id="A0A3N4M1S3">
    <property type="interactions" value="106"/>
</dbReference>
<dbReference type="InterPro" id="IPR029063">
    <property type="entry name" value="SAM-dependent_MTases_sf"/>
</dbReference>
<dbReference type="PANTHER" id="PTHR14741:SF32">
    <property type="entry name" value="TRIMETHYLGUANOSINE SYNTHASE"/>
    <property type="match status" value="1"/>
</dbReference>
<reference evidence="8 9" key="1">
    <citation type="journal article" date="2018" name="Nat. Ecol. Evol.">
        <title>Pezizomycetes genomes reveal the molecular basis of ectomycorrhizal truffle lifestyle.</title>
        <authorList>
            <person name="Murat C."/>
            <person name="Payen T."/>
            <person name="Noel B."/>
            <person name="Kuo A."/>
            <person name="Morin E."/>
            <person name="Chen J."/>
            <person name="Kohler A."/>
            <person name="Krizsan K."/>
            <person name="Balestrini R."/>
            <person name="Da Silva C."/>
            <person name="Montanini B."/>
            <person name="Hainaut M."/>
            <person name="Levati E."/>
            <person name="Barry K.W."/>
            <person name="Belfiori B."/>
            <person name="Cichocki N."/>
            <person name="Clum A."/>
            <person name="Dockter R.B."/>
            <person name="Fauchery L."/>
            <person name="Guy J."/>
            <person name="Iotti M."/>
            <person name="Le Tacon F."/>
            <person name="Lindquist E.A."/>
            <person name="Lipzen A."/>
            <person name="Malagnac F."/>
            <person name="Mello A."/>
            <person name="Molinier V."/>
            <person name="Miyauchi S."/>
            <person name="Poulain J."/>
            <person name="Riccioni C."/>
            <person name="Rubini A."/>
            <person name="Sitrit Y."/>
            <person name="Splivallo R."/>
            <person name="Traeger S."/>
            <person name="Wang M."/>
            <person name="Zifcakova L."/>
            <person name="Wipf D."/>
            <person name="Zambonelli A."/>
            <person name="Paolocci F."/>
            <person name="Nowrousian M."/>
            <person name="Ottonello S."/>
            <person name="Baldrian P."/>
            <person name="Spatafora J.W."/>
            <person name="Henrissat B."/>
            <person name="Nagy L.G."/>
            <person name="Aury J.M."/>
            <person name="Wincker P."/>
            <person name="Grigoriev I.V."/>
            <person name="Bonfante P."/>
            <person name="Martin F.M."/>
        </authorList>
    </citation>
    <scope>NUCLEOTIDE SEQUENCE [LARGE SCALE GENOMIC DNA]</scope>
    <source>
        <strain evidence="8 9">ATCC MYA-4762</strain>
    </source>
</reference>
<dbReference type="SUPFAM" id="SSF53335">
    <property type="entry name" value="S-adenosyl-L-methionine-dependent methyltransferases"/>
    <property type="match status" value="1"/>
</dbReference>
<evidence type="ECO:0000313" key="9">
    <source>
        <dbReference type="Proteomes" id="UP000267821"/>
    </source>
</evidence>
<dbReference type="EMBL" id="ML121528">
    <property type="protein sequence ID" value="RPB29114.1"/>
    <property type="molecule type" value="Genomic_DNA"/>
</dbReference>
<dbReference type="Proteomes" id="UP000267821">
    <property type="component" value="Unassembled WGS sequence"/>
</dbReference>
<dbReference type="AlphaFoldDB" id="A0A3N4M1S3"/>
<gene>
    <name evidence="8" type="ORF">L211DRAFT_817406</name>
</gene>
<dbReference type="GO" id="GO:0005634">
    <property type="term" value="C:nucleus"/>
    <property type="evidence" value="ECO:0007669"/>
    <property type="project" value="TreeGrafter"/>
</dbReference>
<dbReference type="OrthoDB" id="194443at2759"/>
<keyword evidence="9" id="KW-1185">Reference proteome</keyword>
<dbReference type="Pfam" id="PF09445">
    <property type="entry name" value="Methyltransf_15"/>
    <property type="match status" value="1"/>
</dbReference>
<sequence>MSLPINLNNTPHGVTLYSSNTPPHTIPLTLHSYYAQRHRLFSKFDSGIYMTPSSWFEVTPEAIAAKIGQKVLAPFQAGEAVVLDAFCGIGGNTIQFALHPGCKRVIALDTDPNAIWCARRNCQRYGVGSKVVFLEMSFFDWVEREVGVARESGKEREGGSGGREEVDVVFCSPPWGGPDYRSLKVFDVEKMKPYGFRVVWEGAMKALKSPPAFFMPRTSNLNQFAGYIDKLNPAAGSGSKGKGKEKELGATVTAEAIHYTLSGKSKAVCLYVDIPITAPVLGGNEDTDDADKVDWEGVDVDVRMSDE</sequence>
<evidence type="ECO:0000256" key="6">
    <source>
        <dbReference type="ARBA" id="ARBA00049075"/>
    </source>
</evidence>
<evidence type="ECO:0000256" key="5">
    <source>
        <dbReference type="ARBA" id="ARBA00048763"/>
    </source>
</evidence>
<dbReference type="CDD" id="cd02440">
    <property type="entry name" value="AdoMet_MTases"/>
    <property type="match status" value="1"/>
</dbReference>
<evidence type="ECO:0000256" key="7">
    <source>
        <dbReference type="ARBA" id="ARBA00049790"/>
    </source>
</evidence>
<accession>A0A3N4M1S3</accession>
<evidence type="ECO:0000313" key="8">
    <source>
        <dbReference type="EMBL" id="RPB29114.1"/>
    </source>
</evidence>
<protein>
    <recommendedName>
        <fullName evidence="1">Trimethylguanosine synthase</fullName>
    </recommendedName>
    <alternativeName>
        <fullName evidence="7">Cap-specific guanine-N(2) methyltransferase</fullName>
    </alternativeName>
</protein>
<organism evidence="8 9">
    <name type="scientific">Terfezia boudieri ATCC MYA-4762</name>
    <dbReference type="NCBI Taxonomy" id="1051890"/>
    <lineage>
        <taxon>Eukaryota</taxon>
        <taxon>Fungi</taxon>
        <taxon>Dikarya</taxon>
        <taxon>Ascomycota</taxon>
        <taxon>Pezizomycotina</taxon>
        <taxon>Pezizomycetes</taxon>
        <taxon>Pezizales</taxon>
        <taxon>Pezizaceae</taxon>
        <taxon>Terfezia</taxon>
    </lineage>
</organism>
<evidence type="ECO:0000256" key="3">
    <source>
        <dbReference type="ARBA" id="ARBA00047418"/>
    </source>
</evidence>
<comment type="catalytic activity">
    <reaction evidence="6">
        <text>a 5'-end (N(7)-methyl 5'-triphosphoguanosine)-ribonucleoside in snRNA + S-adenosyl-L-methionine = a 5'-end (N(2),N(7)-dimethyl 5'-triphosphoguanosine)-ribonucleoside in snRNA + S-adenosyl-L-homocysteine + H(+)</text>
        <dbReference type="Rhea" id="RHEA:78471"/>
        <dbReference type="Rhea" id="RHEA-COMP:19085"/>
        <dbReference type="Rhea" id="RHEA-COMP:19087"/>
        <dbReference type="ChEBI" id="CHEBI:15378"/>
        <dbReference type="ChEBI" id="CHEBI:57856"/>
        <dbReference type="ChEBI" id="CHEBI:59789"/>
        <dbReference type="ChEBI" id="CHEBI:156461"/>
        <dbReference type="ChEBI" id="CHEBI:172880"/>
    </reaction>
    <physiologicalReaction direction="left-to-right" evidence="6">
        <dbReference type="Rhea" id="RHEA:78472"/>
    </physiologicalReaction>
</comment>
<dbReference type="InterPro" id="IPR019012">
    <property type="entry name" value="RNA_cap_Gua-N2-MeTrfase"/>
</dbReference>
<keyword evidence="8" id="KW-0808">Transferase</keyword>
<dbReference type="PANTHER" id="PTHR14741">
    <property type="entry name" value="S-ADENOSYLMETHIONINE-DEPENDENT METHYLTRANSFERASE RELATED"/>
    <property type="match status" value="1"/>
</dbReference>
<comment type="catalytic activity">
    <reaction evidence="4">
        <text>a 5'-end (N(7)-methyl 5'-triphosphoguanosine)-ribonucleoside in snoRNA + S-adenosyl-L-methionine = a 5'-end (N(2),N(7)-dimethyl 5'-triphosphoguanosine)-ribonucleoside in snoRNA + S-adenosyl-L-homocysteine + H(+)</text>
        <dbReference type="Rhea" id="RHEA:78475"/>
        <dbReference type="Rhea" id="RHEA-COMP:19086"/>
        <dbReference type="Rhea" id="RHEA-COMP:19088"/>
        <dbReference type="ChEBI" id="CHEBI:15378"/>
        <dbReference type="ChEBI" id="CHEBI:57856"/>
        <dbReference type="ChEBI" id="CHEBI:59789"/>
        <dbReference type="ChEBI" id="CHEBI:156461"/>
        <dbReference type="ChEBI" id="CHEBI:172880"/>
    </reaction>
    <physiologicalReaction direction="left-to-right" evidence="4">
        <dbReference type="Rhea" id="RHEA:78476"/>
    </physiologicalReaction>
</comment>
<proteinExistence type="inferred from homology"/>
<dbReference type="InParanoid" id="A0A3N4M1S3"/>
<dbReference type="GO" id="GO:0071164">
    <property type="term" value="F:RNA cap trimethylguanosine synthase activity"/>
    <property type="evidence" value="ECO:0007669"/>
    <property type="project" value="TreeGrafter"/>
</dbReference>
<comment type="catalytic activity">
    <reaction evidence="3">
        <text>a 5'-end (N(2),N(7)-dimethyl 5'-triphosphoguanosine)-ribonucleoside in snoRNA + S-adenosyl-L-methionine = a 5'-end (N(2),N(2),N(7)-trimethyl 5'-triphosphoguanosine)-ribonucleoside in snoRNA + S-adenosyl-L-homocysteine + H(+)</text>
        <dbReference type="Rhea" id="RHEA:78507"/>
        <dbReference type="Rhea" id="RHEA-COMP:19088"/>
        <dbReference type="Rhea" id="RHEA-COMP:19090"/>
        <dbReference type="ChEBI" id="CHEBI:15378"/>
        <dbReference type="ChEBI" id="CHEBI:57856"/>
        <dbReference type="ChEBI" id="CHEBI:59789"/>
        <dbReference type="ChEBI" id="CHEBI:167623"/>
        <dbReference type="ChEBI" id="CHEBI:172880"/>
    </reaction>
    <physiologicalReaction direction="left-to-right" evidence="3">
        <dbReference type="Rhea" id="RHEA:78508"/>
    </physiologicalReaction>
</comment>
<name>A0A3N4M1S3_9PEZI</name>
<dbReference type="STRING" id="1051890.A0A3N4M1S3"/>
<comment type="similarity">
    <text evidence="2">Belongs to the methyltransferase superfamily. Trimethylguanosine synthase family.</text>
</comment>
<comment type="catalytic activity">
    <reaction evidence="5">
        <text>a 5'-end (N(2),N(7)-dimethyl 5'-triphosphoguanosine)-ribonucleoside in snRNA + S-adenosyl-L-methionine = a 5'-end (N(2),N(2),N(7)-trimethyl 5'-triphosphoguanosine)-ribonucleoside in snRNA + S-adenosyl-L-homocysteine + H(+)</text>
        <dbReference type="Rhea" id="RHEA:78479"/>
        <dbReference type="Rhea" id="RHEA-COMP:19087"/>
        <dbReference type="Rhea" id="RHEA-COMP:19089"/>
        <dbReference type="ChEBI" id="CHEBI:15378"/>
        <dbReference type="ChEBI" id="CHEBI:57856"/>
        <dbReference type="ChEBI" id="CHEBI:59789"/>
        <dbReference type="ChEBI" id="CHEBI:167623"/>
        <dbReference type="ChEBI" id="CHEBI:172880"/>
    </reaction>
    <physiologicalReaction direction="left-to-right" evidence="5">
        <dbReference type="Rhea" id="RHEA:78480"/>
    </physiologicalReaction>
</comment>
<evidence type="ECO:0000256" key="2">
    <source>
        <dbReference type="ARBA" id="ARBA00025783"/>
    </source>
</evidence>
<evidence type="ECO:0000256" key="1">
    <source>
        <dbReference type="ARBA" id="ARBA00018517"/>
    </source>
</evidence>